<reference evidence="1 2" key="1">
    <citation type="submission" date="2015-01" db="EMBL/GenBank/DDBJ databases">
        <title>Genome Sequence of Magnetospirillum magnetotacticum Strain MS-1.</title>
        <authorList>
            <person name="Marinov G.K."/>
            <person name="Smalley M.D."/>
            <person name="DeSalvo G."/>
        </authorList>
    </citation>
    <scope>NUCLEOTIDE SEQUENCE [LARGE SCALE GENOMIC DNA]</scope>
    <source>
        <strain evidence="1 2">MS-1</strain>
    </source>
</reference>
<evidence type="ECO:0000313" key="2">
    <source>
        <dbReference type="Proteomes" id="UP000031971"/>
    </source>
</evidence>
<evidence type="ECO:0000313" key="1">
    <source>
        <dbReference type="EMBL" id="KIL98749.1"/>
    </source>
</evidence>
<sequence>MLVCVGHVGQVLCFATLPWGAFAPPSEGENAVTRQFLQRCIAETQMQFCRMALLLKNRAIGGDAHPFANFAISGVFRKSAEFCEGGEKLFRQSHHEKRGR</sequence>
<dbReference type="AlphaFoldDB" id="A0A0C2YG66"/>
<protein>
    <submittedName>
        <fullName evidence="1">Uncharacterized protein</fullName>
    </submittedName>
</protein>
<gene>
    <name evidence="1" type="ORF">CCC_02199</name>
</gene>
<proteinExistence type="predicted"/>
<organism evidence="1 2">
    <name type="scientific">Paramagnetospirillum magnetotacticum MS-1</name>
    <dbReference type="NCBI Taxonomy" id="272627"/>
    <lineage>
        <taxon>Bacteria</taxon>
        <taxon>Pseudomonadati</taxon>
        <taxon>Pseudomonadota</taxon>
        <taxon>Alphaproteobacteria</taxon>
        <taxon>Rhodospirillales</taxon>
        <taxon>Magnetospirillaceae</taxon>
        <taxon>Paramagnetospirillum</taxon>
    </lineage>
</organism>
<comment type="caution">
    <text evidence="1">The sequence shown here is derived from an EMBL/GenBank/DDBJ whole genome shotgun (WGS) entry which is preliminary data.</text>
</comment>
<name>A0A0C2YG66_PARME</name>
<dbReference type="EMBL" id="JXSL01000027">
    <property type="protein sequence ID" value="KIL98749.1"/>
    <property type="molecule type" value="Genomic_DNA"/>
</dbReference>
<keyword evidence="2" id="KW-1185">Reference proteome</keyword>
<dbReference type="Proteomes" id="UP000031971">
    <property type="component" value="Unassembled WGS sequence"/>
</dbReference>
<accession>A0A0C2YG66</accession>